<accession>K0II01</accession>
<dbReference type="Proteomes" id="UP000008037">
    <property type="component" value="Chromosome"/>
</dbReference>
<dbReference type="RefSeq" id="WP_015018123.1">
    <property type="nucleotide sequence ID" value="NC_018719.1"/>
</dbReference>
<name>K0II01_NITGG</name>
<dbReference type="GeneID" id="13795029"/>
<evidence type="ECO:0000256" key="1">
    <source>
        <dbReference type="ARBA" id="ARBA00001947"/>
    </source>
</evidence>
<dbReference type="InterPro" id="IPR037175">
    <property type="entry name" value="KFase_sf"/>
</dbReference>
<dbReference type="InParanoid" id="K0II01"/>
<keyword evidence="9" id="KW-1185">Reference proteome</keyword>
<protein>
    <submittedName>
        <fullName evidence="8">Putative cyclase family protein</fullName>
    </submittedName>
</protein>
<dbReference type="GO" id="GO:0019441">
    <property type="term" value="P:L-tryptophan catabolic process to kynurenine"/>
    <property type="evidence" value="ECO:0007669"/>
    <property type="project" value="InterPro"/>
</dbReference>
<dbReference type="AlphaFoldDB" id="K0II01"/>
<evidence type="ECO:0000313" key="8">
    <source>
        <dbReference type="EMBL" id="AFU57577.1"/>
    </source>
</evidence>
<keyword evidence="5" id="KW-0378">Hydrolase</keyword>
<keyword evidence="6" id="KW-0862">Zinc</keyword>
<evidence type="ECO:0000256" key="7">
    <source>
        <dbReference type="ARBA" id="ARBA00023079"/>
    </source>
</evidence>
<dbReference type="FunCoup" id="K0II01">
    <property type="interactions" value="25"/>
</dbReference>
<keyword evidence="7" id="KW-0823">Tryptophan catabolism</keyword>
<dbReference type="EMBL" id="CP002408">
    <property type="protein sequence ID" value="AFU57577.1"/>
    <property type="molecule type" value="Genomic_DNA"/>
</dbReference>
<dbReference type="PANTHER" id="PTHR31118:SF12">
    <property type="entry name" value="CYCLASE-LIKE PROTEIN 2"/>
    <property type="match status" value="1"/>
</dbReference>
<dbReference type="PATRIC" id="fig|1237085.11.peg.611"/>
<comment type="subunit">
    <text evidence="3">Homodimer.</text>
</comment>
<dbReference type="BioCyc" id="CNIT1237085:G1324-632-MONOMER"/>
<sequence>MKLSRIHDLTRTISEDMQVYPGDPRPKFEPHVTIKEDGKANVTRITLGSHTGTHVDAPWHFLQDGNGIDMEPLDKFVGEAAIIDASGKSSITAGDFSCNDIRSGDIVLIHTGTGDRPTDFAYLDVSAAKWITEHGVRCVGIDTPSVEKYGVKDAPVHKMLLASNIGIIENLVNLEQFAGSRMFFVCLPLPLKGIDGSPARAVLFDIVK</sequence>
<dbReference type="Pfam" id="PF04199">
    <property type="entry name" value="Cyclase"/>
    <property type="match status" value="1"/>
</dbReference>
<evidence type="ECO:0000256" key="3">
    <source>
        <dbReference type="ARBA" id="ARBA00011738"/>
    </source>
</evidence>
<dbReference type="STRING" id="1237085.Ngar_c06340"/>
<evidence type="ECO:0000256" key="2">
    <source>
        <dbReference type="ARBA" id="ARBA00005023"/>
    </source>
</evidence>
<organism evidence="8 9">
    <name type="scientific">Nitrososphaera gargensis (strain Ga9.2)</name>
    <dbReference type="NCBI Taxonomy" id="1237085"/>
    <lineage>
        <taxon>Archaea</taxon>
        <taxon>Nitrososphaerota</taxon>
        <taxon>Nitrososphaeria</taxon>
        <taxon>Nitrososphaerales</taxon>
        <taxon>Nitrososphaeraceae</taxon>
        <taxon>Nitrososphaera</taxon>
    </lineage>
</organism>
<dbReference type="FunFam" id="3.50.30.50:FF:000001">
    <property type="entry name" value="Kynurenine formamidase"/>
    <property type="match status" value="1"/>
</dbReference>
<dbReference type="KEGG" id="nga:Ngar_c06340"/>
<evidence type="ECO:0000256" key="4">
    <source>
        <dbReference type="ARBA" id="ARBA00022723"/>
    </source>
</evidence>
<dbReference type="HOGENOM" id="CLU_030671_3_0_2"/>
<dbReference type="SUPFAM" id="SSF102198">
    <property type="entry name" value="Putative cyclase"/>
    <property type="match status" value="1"/>
</dbReference>
<evidence type="ECO:0000313" key="9">
    <source>
        <dbReference type="Proteomes" id="UP000008037"/>
    </source>
</evidence>
<dbReference type="GO" id="GO:0046872">
    <property type="term" value="F:metal ion binding"/>
    <property type="evidence" value="ECO:0007669"/>
    <property type="project" value="UniProtKB-KW"/>
</dbReference>
<dbReference type="OrthoDB" id="9014at2157"/>
<reference evidence="8 9" key="1">
    <citation type="journal article" date="2012" name="Environ. Microbiol.">
        <title>The genome of the ammonia-oxidizing Candidatus Nitrososphaera gargensis: insights into metabolic versatility and environmental adaptations.</title>
        <authorList>
            <person name="Spang A."/>
            <person name="Poehlein A."/>
            <person name="Offre P."/>
            <person name="Zumbragel S."/>
            <person name="Haider S."/>
            <person name="Rychlik N."/>
            <person name="Nowka B."/>
            <person name="Schmeisser C."/>
            <person name="Lebedeva E.V."/>
            <person name="Rattei T."/>
            <person name="Bohm C."/>
            <person name="Schmid M."/>
            <person name="Galushko A."/>
            <person name="Hatzenpichler R."/>
            <person name="Weinmaier T."/>
            <person name="Daniel R."/>
            <person name="Schleper C."/>
            <person name="Spieck E."/>
            <person name="Streit W."/>
            <person name="Wagner M."/>
        </authorList>
    </citation>
    <scope>NUCLEOTIDE SEQUENCE [LARGE SCALE GENOMIC DNA]</scope>
    <source>
        <strain evidence="9">Ga9.2</strain>
    </source>
</reference>
<comment type="pathway">
    <text evidence="2">Amino-acid degradation.</text>
</comment>
<dbReference type="InterPro" id="IPR007325">
    <property type="entry name" value="KFase/CYL"/>
</dbReference>
<keyword evidence="4" id="KW-0479">Metal-binding</keyword>
<evidence type="ECO:0000256" key="5">
    <source>
        <dbReference type="ARBA" id="ARBA00022801"/>
    </source>
</evidence>
<proteinExistence type="predicted"/>
<dbReference type="PANTHER" id="PTHR31118">
    <property type="entry name" value="CYCLASE-LIKE PROTEIN 2"/>
    <property type="match status" value="1"/>
</dbReference>
<evidence type="ECO:0000256" key="6">
    <source>
        <dbReference type="ARBA" id="ARBA00022833"/>
    </source>
</evidence>
<dbReference type="Gene3D" id="3.50.30.50">
    <property type="entry name" value="Putative cyclase"/>
    <property type="match status" value="1"/>
</dbReference>
<dbReference type="GO" id="GO:0004061">
    <property type="term" value="F:arylformamidase activity"/>
    <property type="evidence" value="ECO:0007669"/>
    <property type="project" value="InterPro"/>
</dbReference>
<comment type="cofactor">
    <cofactor evidence="1">
        <name>Zn(2+)</name>
        <dbReference type="ChEBI" id="CHEBI:29105"/>
    </cofactor>
</comment>
<gene>
    <name evidence="8" type="ordered locus">Ngar_c06340</name>
</gene>